<proteinExistence type="predicted"/>
<evidence type="ECO:0000313" key="1">
    <source>
        <dbReference type="EMBL" id="MDR7072994.1"/>
    </source>
</evidence>
<dbReference type="Proteomes" id="UP001258181">
    <property type="component" value="Unassembled WGS sequence"/>
</dbReference>
<dbReference type="EMBL" id="JAVDWA010000003">
    <property type="protein sequence ID" value="MDR7072994.1"/>
    <property type="molecule type" value="Genomic_DNA"/>
</dbReference>
<evidence type="ECO:0000313" key="2">
    <source>
        <dbReference type="Proteomes" id="UP001258181"/>
    </source>
</evidence>
<organism evidence="1 2">
    <name type="scientific">Fictibacillus barbaricus</name>
    <dbReference type="NCBI Taxonomy" id="182136"/>
    <lineage>
        <taxon>Bacteria</taxon>
        <taxon>Bacillati</taxon>
        <taxon>Bacillota</taxon>
        <taxon>Bacilli</taxon>
        <taxon>Bacillales</taxon>
        <taxon>Fictibacillaceae</taxon>
        <taxon>Fictibacillus</taxon>
    </lineage>
</organism>
<keyword evidence="2" id="KW-1185">Reference proteome</keyword>
<comment type="caution">
    <text evidence="1">The sequence shown here is derived from an EMBL/GenBank/DDBJ whole genome shotgun (WGS) entry which is preliminary data.</text>
</comment>
<reference evidence="1 2" key="1">
    <citation type="submission" date="2023-07" db="EMBL/GenBank/DDBJ databases">
        <title>Sorghum-associated microbial communities from plants grown in Nebraska, USA.</title>
        <authorList>
            <person name="Schachtman D."/>
        </authorList>
    </citation>
    <scope>NUCLEOTIDE SEQUENCE [LARGE SCALE GENOMIC DNA]</scope>
    <source>
        <strain evidence="1 2">BE211</strain>
    </source>
</reference>
<gene>
    <name evidence="1" type="ORF">J2X07_001980</name>
</gene>
<accession>A0ABU1U0J1</accession>
<protein>
    <submittedName>
        <fullName evidence="1">Uncharacterized protein</fullName>
    </submittedName>
</protein>
<name>A0ABU1U0J1_9BACL</name>
<sequence>MYFWFRPLFYIVDIVEFCLFLQSCEYMKKAVRLSHESVRLLGNP</sequence>